<evidence type="ECO:0000313" key="2">
    <source>
        <dbReference type="Proteomes" id="UP000250671"/>
    </source>
</evidence>
<reference evidence="1 2" key="1">
    <citation type="submission" date="2018-06" db="EMBL/GenBank/DDBJ databases">
        <authorList>
            <consortium name="Pathogen Informatics"/>
            <person name="Doyle S."/>
        </authorList>
    </citation>
    <scope>NUCLEOTIDE SEQUENCE [LARGE SCALE GENOMIC DNA]</scope>
    <source>
        <strain evidence="1 2">VREC0535</strain>
    </source>
</reference>
<protein>
    <submittedName>
        <fullName evidence="1">Putative oxygen-regulated invasion protein</fullName>
    </submittedName>
</protein>
<evidence type="ECO:0000313" key="1">
    <source>
        <dbReference type="EMBL" id="SQP82849.1"/>
    </source>
</evidence>
<dbReference type="NCBIfam" id="TIGR02555">
    <property type="entry name" value="OrgA_MxiK"/>
    <property type="match status" value="1"/>
</dbReference>
<dbReference type="Proteomes" id="UP000250671">
    <property type="component" value="Unassembled WGS sequence"/>
</dbReference>
<dbReference type="InterPro" id="IPR013388">
    <property type="entry name" value="T3SS_OrgA/MxiK"/>
</dbReference>
<accession>A0A2X7F263</accession>
<organism evidence="1 2">
    <name type="scientific">Escherichia coli</name>
    <dbReference type="NCBI Taxonomy" id="562"/>
    <lineage>
        <taxon>Bacteria</taxon>
        <taxon>Pseudomonadati</taxon>
        <taxon>Pseudomonadota</taxon>
        <taxon>Gammaproteobacteria</taxon>
        <taxon>Enterobacterales</taxon>
        <taxon>Enterobacteriaceae</taxon>
        <taxon>Escherichia</taxon>
    </lineage>
</organism>
<gene>
    <name evidence="1" type="primary">orgA</name>
    <name evidence="1" type="ORF">SAMEA3752557_03124</name>
</gene>
<sequence>MNLALRKIIYDPISYIHPQRVSLNNTPINNPVLRSITNEMILLQYNLSVEHFNLNSSLVYCINNWNLFPLICLFSGCHFYRERFAERGFFYKVPAVLRDYLSAIPVEINEKARYKPGIANYHNIITCGFSTLLPYIRQQPLAMQQRFNLLFPDFVDHIQLPLPLASTLLERITFYAKKIEMSLIKSPANGVVIKRKISDGLKEIVSLKENILIETTAKIQSIEVKREEKFIQGYYDGYTKGIIDVMDNFIPLISLLSSELEKKE</sequence>
<dbReference type="EMBL" id="UCZA01000018">
    <property type="protein sequence ID" value="SQP82849.1"/>
    <property type="molecule type" value="Genomic_DNA"/>
</dbReference>
<name>A0A2X7F263_ECOLX</name>
<dbReference type="AlphaFoldDB" id="A0A2X7F263"/>
<dbReference type="Pfam" id="PF09482">
    <property type="entry name" value="OrgA_MxiK"/>
    <property type="match status" value="1"/>
</dbReference>
<proteinExistence type="predicted"/>